<comment type="similarity">
    <text evidence="2">Belongs to the krueppel C2H2-type zinc-finger protein family.</text>
</comment>
<feature type="region of interest" description="Disordered" evidence="16">
    <location>
        <begin position="1"/>
        <end position="41"/>
    </location>
</feature>
<keyword evidence="13" id="KW-0804">Transcription</keyword>
<evidence type="ECO:0000256" key="13">
    <source>
        <dbReference type="ARBA" id="ARBA00023163"/>
    </source>
</evidence>
<feature type="domain" description="C2H2-type" evidence="17">
    <location>
        <begin position="521"/>
        <end position="548"/>
    </location>
</feature>
<dbReference type="GO" id="GO:0000977">
    <property type="term" value="F:RNA polymerase II transcription regulatory region sequence-specific DNA binding"/>
    <property type="evidence" value="ECO:0007669"/>
    <property type="project" value="TreeGrafter"/>
</dbReference>
<keyword evidence="9" id="KW-0862">Zinc</keyword>
<dbReference type="PROSITE" id="PS00028">
    <property type="entry name" value="ZINC_FINGER_C2H2_1"/>
    <property type="match status" value="6"/>
</dbReference>
<keyword evidence="7 15" id="KW-0863">Zinc-finger</keyword>
<feature type="compositionally biased region" description="Low complexity" evidence="16">
    <location>
        <begin position="70"/>
        <end position="101"/>
    </location>
</feature>
<keyword evidence="3" id="KW-0217">Developmental protein</keyword>
<evidence type="ECO:0000256" key="4">
    <source>
        <dbReference type="ARBA" id="ARBA00022491"/>
    </source>
</evidence>
<feature type="region of interest" description="Disordered" evidence="16">
    <location>
        <begin position="594"/>
        <end position="613"/>
    </location>
</feature>
<dbReference type="Pfam" id="PF00096">
    <property type="entry name" value="zf-C2H2"/>
    <property type="match status" value="5"/>
</dbReference>
<evidence type="ECO:0000256" key="2">
    <source>
        <dbReference type="ARBA" id="ARBA00006991"/>
    </source>
</evidence>
<keyword evidence="8" id="KW-0221">Differentiation</keyword>
<evidence type="ECO:0000256" key="7">
    <source>
        <dbReference type="ARBA" id="ARBA00022771"/>
    </source>
</evidence>
<accession>A0A0L8FHU4</accession>
<dbReference type="Pfam" id="PF13912">
    <property type="entry name" value="zf-C2H2_6"/>
    <property type="match status" value="1"/>
</dbReference>
<evidence type="ECO:0000259" key="17">
    <source>
        <dbReference type="PROSITE" id="PS50157"/>
    </source>
</evidence>
<dbReference type="GO" id="GO:0008270">
    <property type="term" value="F:zinc ion binding"/>
    <property type="evidence" value="ECO:0007669"/>
    <property type="project" value="UniProtKB-KW"/>
</dbReference>
<feature type="domain" description="C2H2-type" evidence="17">
    <location>
        <begin position="437"/>
        <end position="464"/>
    </location>
</feature>
<evidence type="ECO:0000256" key="8">
    <source>
        <dbReference type="ARBA" id="ARBA00022782"/>
    </source>
</evidence>
<dbReference type="FunFam" id="3.30.160.60:FF:000863">
    <property type="entry name" value="fez family zinc finger protein 2"/>
    <property type="match status" value="1"/>
</dbReference>
<feature type="region of interest" description="Disordered" evidence="16">
    <location>
        <begin position="332"/>
        <end position="364"/>
    </location>
</feature>
<keyword evidence="12" id="KW-0238">DNA-binding</keyword>
<keyword evidence="4" id="KW-0678">Repressor</keyword>
<dbReference type="InterPro" id="IPR013087">
    <property type="entry name" value="Znf_C2H2_type"/>
</dbReference>
<evidence type="ECO:0000256" key="14">
    <source>
        <dbReference type="ARBA" id="ARBA00023242"/>
    </source>
</evidence>
<evidence type="ECO:0000256" key="10">
    <source>
        <dbReference type="ARBA" id="ARBA00022902"/>
    </source>
</evidence>
<evidence type="ECO:0000256" key="11">
    <source>
        <dbReference type="ARBA" id="ARBA00023015"/>
    </source>
</evidence>
<evidence type="ECO:0000256" key="6">
    <source>
        <dbReference type="ARBA" id="ARBA00022737"/>
    </source>
</evidence>
<dbReference type="PANTHER" id="PTHR14196">
    <property type="entry name" value="ODD-SKIPPED - RELATED"/>
    <property type="match status" value="1"/>
</dbReference>
<evidence type="ECO:0000313" key="18">
    <source>
        <dbReference type="EMBL" id="KOF63192.1"/>
    </source>
</evidence>
<evidence type="ECO:0000256" key="12">
    <source>
        <dbReference type="ARBA" id="ARBA00023125"/>
    </source>
</evidence>
<dbReference type="SUPFAM" id="SSF57667">
    <property type="entry name" value="beta-beta-alpha zinc fingers"/>
    <property type="match status" value="3"/>
</dbReference>
<feature type="compositionally biased region" description="Polar residues" evidence="16">
    <location>
        <begin position="604"/>
        <end position="613"/>
    </location>
</feature>
<gene>
    <name evidence="18" type="ORF">OCBIM_22019950mg</name>
</gene>
<dbReference type="GO" id="GO:0030154">
    <property type="term" value="P:cell differentiation"/>
    <property type="evidence" value="ECO:0007669"/>
    <property type="project" value="UniProtKB-KW"/>
</dbReference>
<comment type="subcellular location">
    <subcellularLocation>
        <location evidence="1">Nucleus</location>
    </subcellularLocation>
</comment>
<dbReference type="SMART" id="SM00355">
    <property type="entry name" value="ZnF_C2H2"/>
    <property type="match status" value="6"/>
</dbReference>
<keyword evidence="5" id="KW-0479">Metal-binding</keyword>
<dbReference type="KEGG" id="obi:106883288"/>
<proteinExistence type="inferred from homology"/>
<organism evidence="18">
    <name type="scientific">Octopus bimaculoides</name>
    <name type="common">California two-spotted octopus</name>
    <dbReference type="NCBI Taxonomy" id="37653"/>
    <lineage>
        <taxon>Eukaryota</taxon>
        <taxon>Metazoa</taxon>
        <taxon>Spiralia</taxon>
        <taxon>Lophotrochozoa</taxon>
        <taxon>Mollusca</taxon>
        <taxon>Cephalopoda</taxon>
        <taxon>Coleoidea</taxon>
        <taxon>Octopodiformes</taxon>
        <taxon>Octopoda</taxon>
        <taxon>Incirrata</taxon>
        <taxon>Octopodidae</taxon>
        <taxon>Octopus</taxon>
    </lineage>
</organism>
<evidence type="ECO:0000256" key="15">
    <source>
        <dbReference type="PROSITE-ProRule" id="PRU00042"/>
    </source>
</evidence>
<keyword evidence="10" id="KW-0524">Neurogenesis</keyword>
<dbReference type="AlphaFoldDB" id="A0A0L8FHU4"/>
<dbReference type="OMA" id="NANVNDY"/>
<dbReference type="GO" id="GO:0007399">
    <property type="term" value="P:nervous system development"/>
    <property type="evidence" value="ECO:0007669"/>
    <property type="project" value="UniProtKB-KW"/>
</dbReference>
<feature type="domain" description="C2H2-type" evidence="17">
    <location>
        <begin position="549"/>
        <end position="577"/>
    </location>
</feature>
<protein>
    <recommendedName>
        <fullName evidence="17">C2H2-type domain-containing protein</fullName>
    </recommendedName>
</protein>
<dbReference type="FunFam" id="3.30.160.60:FF:000227">
    <property type="entry name" value="fez family zinc finger protein 1"/>
    <property type="match status" value="1"/>
</dbReference>
<dbReference type="InterPro" id="IPR050717">
    <property type="entry name" value="C2H2-ZF_Transcription_Reg"/>
</dbReference>
<keyword evidence="11" id="KW-0805">Transcription regulation</keyword>
<feature type="domain" description="C2H2-type" evidence="17">
    <location>
        <begin position="493"/>
        <end position="520"/>
    </location>
</feature>
<dbReference type="GO" id="GO:0005634">
    <property type="term" value="C:nucleus"/>
    <property type="evidence" value="ECO:0007669"/>
    <property type="project" value="UniProtKB-SubCell"/>
</dbReference>
<feature type="region of interest" description="Disordered" evidence="16">
    <location>
        <begin position="58"/>
        <end position="101"/>
    </location>
</feature>
<dbReference type="OrthoDB" id="5062908at2759"/>
<dbReference type="GO" id="GO:0000981">
    <property type="term" value="F:DNA-binding transcription factor activity, RNA polymerase II-specific"/>
    <property type="evidence" value="ECO:0007669"/>
    <property type="project" value="TreeGrafter"/>
</dbReference>
<sequence>MYEESSSGRSMEGSLPRSSVLIKKELPRHMPSNRNSENSKAELTFSIEKIMEFTPSKRTNKDLSPQQHLHNNQHNSNSNVCINNNHSNNINSSNNNHNVHNSIINNTNNIVNNNSNNNILKVSGHNGYKTQSKNIDSLWVPTSVFNPSMHGSAYASIFFNTDLQRRAGLNLISNPSDYRDPVIYAPYLHPAFPLPRNANVNDYQTQILRQYPFLFNSNSIRKDRNLETLNMFKNTGFQGLHHNASRYSSAIDKNLIVDVGGYACKDSIIGSGVSENGISSGCSVNSNSMNGSSVWKSPQSLTPNAHCSSSQRKSFIENSNVYSDASALPLALTPNSTSSKQHESLNSSCNSSQQGEDGRSSIKSTIAVGSPDSALVSPNNIANTSNSSSLMAGRSLVAKKNSLKTQKTFTCPECGKIFNAHYNLTRHMPVHTGARPFICKVCGKGFRQASTLCRHKIIHTSEKPHKCNTCGKAFNRSSTLNTHMRIHQGYKPFVCEYCGKGFHQKGNYKNHKLTHSSEKQFKCSVCNKAFHQIYNLTFHMHTHNEKKPFTCQICGKGFCRNFDLKKHMRKLHEGASLPSSGSSFGGRLISSPGNGSAGLHHSSHPNLTNPAPNTSSMLAAAAAQSSLSNQAAAVFFSRPTALLSQNPLTCHRSLLSPLVLNSSATSLLHKISSMI</sequence>
<keyword evidence="6" id="KW-0677">Repeat</keyword>
<feature type="compositionally biased region" description="Low complexity" evidence="16">
    <location>
        <begin position="1"/>
        <end position="14"/>
    </location>
</feature>
<dbReference type="FunFam" id="3.30.160.60:FF:000103">
    <property type="entry name" value="FEZ family zinc finger 1"/>
    <property type="match status" value="1"/>
</dbReference>
<dbReference type="Gene3D" id="3.30.160.60">
    <property type="entry name" value="Classic Zinc Finger"/>
    <property type="match status" value="6"/>
</dbReference>
<evidence type="ECO:0000256" key="9">
    <source>
        <dbReference type="ARBA" id="ARBA00022833"/>
    </source>
</evidence>
<evidence type="ECO:0000256" key="16">
    <source>
        <dbReference type="SAM" id="MobiDB-lite"/>
    </source>
</evidence>
<name>A0A0L8FHU4_OCTBM</name>
<dbReference type="InterPro" id="IPR036236">
    <property type="entry name" value="Znf_C2H2_sf"/>
</dbReference>
<evidence type="ECO:0000256" key="5">
    <source>
        <dbReference type="ARBA" id="ARBA00022723"/>
    </source>
</evidence>
<dbReference type="EMBL" id="KQ431382">
    <property type="protein sequence ID" value="KOF63192.1"/>
    <property type="molecule type" value="Genomic_DNA"/>
</dbReference>
<dbReference type="PROSITE" id="PS50157">
    <property type="entry name" value="ZINC_FINGER_C2H2_2"/>
    <property type="match status" value="6"/>
</dbReference>
<dbReference type="FunFam" id="3.30.160.60:FF:000164">
    <property type="entry name" value="Fez family zinc finger protein 2"/>
    <property type="match status" value="1"/>
</dbReference>
<evidence type="ECO:0000256" key="3">
    <source>
        <dbReference type="ARBA" id="ARBA00022473"/>
    </source>
</evidence>
<feature type="domain" description="C2H2-type" evidence="17">
    <location>
        <begin position="409"/>
        <end position="436"/>
    </location>
</feature>
<feature type="compositionally biased region" description="Polar residues" evidence="16">
    <location>
        <begin position="333"/>
        <end position="355"/>
    </location>
</feature>
<keyword evidence="14" id="KW-0539">Nucleus</keyword>
<feature type="domain" description="C2H2-type" evidence="17">
    <location>
        <begin position="465"/>
        <end position="492"/>
    </location>
</feature>
<reference evidence="18" key="1">
    <citation type="submission" date="2015-07" db="EMBL/GenBank/DDBJ databases">
        <title>MeaNS - Measles Nucleotide Surveillance Program.</title>
        <authorList>
            <person name="Tran T."/>
            <person name="Druce J."/>
        </authorList>
    </citation>
    <scope>NUCLEOTIDE SEQUENCE</scope>
    <source>
        <strain evidence="18">UCB-OBI-ISO-001</strain>
        <tissue evidence="18">Gonad</tissue>
    </source>
</reference>
<evidence type="ECO:0000256" key="1">
    <source>
        <dbReference type="ARBA" id="ARBA00004123"/>
    </source>
</evidence>
<dbReference type="FunFam" id="3.30.160.60:FF:000194">
    <property type="entry name" value="Fez family zinc finger protein 2"/>
    <property type="match status" value="1"/>
</dbReference>
<dbReference type="FunFam" id="3.30.160.60:FF:000251">
    <property type="entry name" value="FEZ family zinc finger 2"/>
    <property type="match status" value="1"/>
</dbReference>
<dbReference type="PANTHER" id="PTHR14196:SF12">
    <property type="entry name" value="ZINC FINGER PROTEIN 208-LIKE"/>
    <property type="match status" value="1"/>
</dbReference>